<feature type="compositionally biased region" description="Basic and acidic residues" evidence="1">
    <location>
        <begin position="35"/>
        <end position="50"/>
    </location>
</feature>
<dbReference type="AlphaFoldDB" id="A0A9P9Z118"/>
<proteinExistence type="predicted"/>
<dbReference type="Proteomes" id="UP001059596">
    <property type="component" value="Chromosome 3R"/>
</dbReference>
<accession>A0A9P9Z118</accession>
<feature type="region of interest" description="Disordered" evidence="1">
    <location>
        <begin position="1"/>
        <end position="144"/>
    </location>
</feature>
<sequence>MPKKVITRRQRKAAESKQKAEQESNQNQPGLKPSIGEDRVDEEIRAKIDKLIPIPTAAAAPSSNEALETEEVKEMTKKNSGRNVLPKRNSATQQEKATGVPQRNLPLERSNKDLKGDVLKNLEAGPSGTSNEPSGLAPDQGLEPPKVFGNKGYFVLTGTNDQLAHQVADLAKKNIVIQSHVCLPSDIIEKAQKQLAELERNREQILEKMRNKHATLAQPPTSRQKEKESNME</sequence>
<feature type="region of interest" description="Disordered" evidence="1">
    <location>
        <begin position="207"/>
        <end position="232"/>
    </location>
</feature>
<reference evidence="2" key="1">
    <citation type="journal article" date="2023" name="Genome Biol. Evol.">
        <title>Long-read-based Genome Assembly of Drosophila gunungcola Reveals Fewer Chemosensory Genes in Flower-breeding Species.</title>
        <authorList>
            <person name="Negi A."/>
            <person name="Liao B.Y."/>
            <person name="Yeh S.D."/>
        </authorList>
    </citation>
    <scope>NUCLEOTIDE SEQUENCE</scope>
    <source>
        <strain evidence="2">Sukarami</strain>
    </source>
</reference>
<gene>
    <name evidence="2" type="ORF">M5D96_002816</name>
</gene>
<feature type="compositionally biased region" description="Basic and acidic residues" evidence="1">
    <location>
        <begin position="109"/>
        <end position="120"/>
    </location>
</feature>
<feature type="compositionally biased region" description="Basic and acidic residues" evidence="1">
    <location>
        <begin position="12"/>
        <end position="22"/>
    </location>
</feature>
<feature type="compositionally biased region" description="Basic residues" evidence="1">
    <location>
        <begin position="1"/>
        <end position="11"/>
    </location>
</feature>
<name>A0A9P9Z118_9MUSC</name>
<evidence type="ECO:0000256" key="1">
    <source>
        <dbReference type="SAM" id="MobiDB-lite"/>
    </source>
</evidence>
<protein>
    <submittedName>
        <fullName evidence="2">Uncharacterized protein</fullName>
    </submittedName>
</protein>
<organism evidence="2 3">
    <name type="scientific">Drosophila gunungcola</name>
    <name type="common">fruit fly</name>
    <dbReference type="NCBI Taxonomy" id="103775"/>
    <lineage>
        <taxon>Eukaryota</taxon>
        <taxon>Metazoa</taxon>
        <taxon>Ecdysozoa</taxon>
        <taxon>Arthropoda</taxon>
        <taxon>Hexapoda</taxon>
        <taxon>Insecta</taxon>
        <taxon>Pterygota</taxon>
        <taxon>Neoptera</taxon>
        <taxon>Endopterygota</taxon>
        <taxon>Diptera</taxon>
        <taxon>Brachycera</taxon>
        <taxon>Muscomorpha</taxon>
        <taxon>Ephydroidea</taxon>
        <taxon>Drosophilidae</taxon>
        <taxon>Drosophila</taxon>
        <taxon>Sophophora</taxon>
    </lineage>
</organism>
<comment type="caution">
    <text evidence="2">The sequence shown here is derived from an EMBL/GenBank/DDBJ whole genome shotgun (WGS) entry which is preliminary data.</text>
</comment>
<feature type="compositionally biased region" description="Basic and acidic residues" evidence="1">
    <location>
        <begin position="223"/>
        <end position="232"/>
    </location>
</feature>
<keyword evidence="3" id="KW-1185">Reference proteome</keyword>
<evidence type="ECO:0000313" key="2">
    <source>
        <dbReference type="EMBL" id="KAI8046605.1"/>
    </source>
</evidence>
<dbReference type="EMBL" id="JAMKOV010000001">
    <property type="protein sequence ID" value="KAI8046605.1"/>
    <property type="molecule type" value="Genomic_DNA"/>
</dbReference>
<evidence type="ECO:0000313" key="3">
    <source>
        <dbReference type="Proteomes" id="UP001059596"/>
    </source>
</evidence>